<dbReference type="Gene3D" id="1.20.5.1230">
    <property type="entry name" value="Apolipoprotein A-I"/>
    <property type="match status" value="1"/>
</dbReference>
<evidence type="ECO:0000313" key="2">
    <source>
        <dbReference type="EMBL" id="KAG8177719.1"/>
    </source>
</evidence>
<dbReference type="AlphaFoldDB" id="A0AAV6U0Z8"/>
<evidence type="ECO:0000256" key="1">
    <source>
        <dbReference type="SAM" id="Coils"/>
    </source>
</evidence>
<evidence type="ECO:0000313" key="3">
    <source>
        <dbReference type="Proteomes" id="UP000827092"/>
    </source>
</evidence>
<dbReference type="EMBL" id="JAFNEN010000757">
    <property type="protein sequence ID" value="KAG8177719.1"/>
    <property type="molecule type" value="Genomic_DNA"/>
</dbReference>
<accession>A0AAV6U0Z8</accession>
<organism evidence="2 3">
    <name type="scientific">Oedothorax gibbosus</name>
    <dbReference type="NCBI Taxonomy" id="931172"/>
    <lineage>
        <taxon>Eukaryota</taxon>
        <taxon>Metazoa</taxon>
        <taxon>Ecdysozoa</taxon>
        <taxon>Arthropoda</taxon>
        <taxon>Chelicerata</taxon>
        <taxon>Arachnida</taxon>
        <taxon>Araneae</taxon>
        <taxon>Araneomorphae</taxon>
        <taxon>Entelegynae</taxon>
        <taxon>Araneoidea</taxon>
        <taxon>Linyphiidae</taxon>
        <taxon>Erigoninae</taxon>
        <taxon>Oedothorax</taxon>
    </lineage>
</organism>
<keyword evidence="1" id="KW-0175">Coiled coil</keyword>
<gene>
    <name evidence="2" type="ORF">JTE90_026561</name>
</gene>
<reference evidence="2 3" key="1">
    <citation type="journal article" date="2022" name="Nat. Ecol. Evol.">
        <title>A masculinizing supergene underlies an exaggerated male reproductive morph in a spider.</title>
        <authorList>
            <person name="Hendrickx F."/>
            <person name="De Corte Z."/>
            <person name="Sonet G."/>
            <person name="Van Belleghem S.M."/>
            <person name="Kostlbacher S."/>
            <person name="Vangestel C."/>
        </authorList>
    </citation>
    <scope>NUCLEOTIDE SEQUENCE [LARGE SCALE GENOMIC DNA]</scope>
    <source>
        <strain evidence="2">W744_W776</strain>
    </source>
</reference>
<proteinExistence type="predicted"/>
<comment type="caution">
    <text evidence="2">The sequence shown here is derived from an EMBL/GenBank/DDBJ whole genome shotgun (WGS) entry which is preliminary data.</text>
</comment>
<dbReference type="SUPFAM" id="SSF58113">
    <property type="entry name" value="Apolipoprotein A-I"/>
    <property type="match status" value="1"/>
</dbReference>
<evidence type="ECO:0008006" key="4">
    <source>
        <dbReference type="Google" id="ProtNLM"/>
    </source>
</evidence>
<keyword evidence="3" id="KW-1185">Reference proteome</keyword>
<protein>
    <recommendedName>
        <fullName evidence="4">Laminin subunit alpha-2</fullName>
    </recommendedName>
</protein>
<name>A0AAV6U0Z8_9ARAC</name>
<sequence>MRFRYDVINKAVKHGKSASSFLDYHSICSISNAPAAEMKAFLLVFLVGCAAASSLYEALEDEAEEFYHDFMVGMEEAPSLTEYFGLEDDHFLADENDVKTELSKKLRETLDHLLEKIKEAVEHGKTVREDLQLKLKEIRDKMKDLKVDMGDKAKDLIEKIREKSREFLKNLLEKLGLNDNKRSVQDEELELALAAFNFKDIFNKLKQALIDKVDKEQLKAKVEQLFGKGSEMADALLKVINEKGDQYKQKLHDLIDRFLGKEKRSIKDYWEKVKDYFKDLHIDLQEKYSKFGEWVKNVVDKGLNKSKDKMENIKQIARELVDHAKGLSKEVAEEGLNFLRPYKEDLGSLYDQVKETVKEARLTPTGNSYVLTHYCHVGIFSGNRPYEKMILAALFALLIWFPRFTALDNKNYSYQMAWKVNLFLISCLWSPLLEVDAVPPPEEVAKLKEKIDKGKTLLEDLNILLTEIRETLKKGKTVEKTKLNKVVEIKENFQDLKVDPGDLSKDLLEEFRDRTLEAFKLMLENFNLGEVPLIKVLEETKDFDESSNTLARRFAEEL</sequence>
<dbReference type="Proteomes" id="UP000827092">
    <property type="component" value="Unassembled WGS sequence"/>
</dbReference>
<feature type="coiled-coil region" evidence="1">
    <location>
        <begin position="103"/>
        <end position="148"/>
    </location>
</feature>